<name>A0AAE1TUA6_9EUCA</name>
<dbReference type="EMBL" id="JAWZYT010003520">
    <property type="protein sequence ID" value="KAK4298022.1"/>
    <property type="molecule type" value="Genomic_DNA"/>
</dbReference>
<proteinExistence type="predicted"/>
<feature type="compositionally biased region" description="Polar residues" evidence="1">
    <location>
        <begin position="27"/>
        <end position="59"/>
    </location>
</feature>
<sequence length="145" mass="15066">MQPIVSGFTGVQSPLDGGGGHAISPPGQLSPQPVSPPSAGTPTTSMACGGSFNNNNDHQLGSTRVTHMANGALMTRTLHMAPTNTHVRPHHGRRHVNITPYPYSHVRSGCGAPETSCANTNGRLLQATQTVSNKGIILVSLAGWL</sequence>
<gene>
    <name evidence="2" type="ORF">Pmani_029600</name>
</gene>
<organism evidence="2 3">
    <name type="scientific">Petrolisthes manimaculis</name>
    <dbReference type="NCBI Taxonomy" id="1843537"/>
    <lineage>
        <taxon>Eukaryota</taxon>
        <taxon>Metazoa</taxon>
        <taxon>Ecdysozoa</taxon>
        <taxon>Arthropoda</taxon>
        <taxon>Crustacea</taxon>
        <taxon>Multicrustacea</taxon>
        <taxon>Malacostraca</taxon>
        <taxon>Eumalacostraca</taxon>
        <taxon>Eucarida</taxon>
        <taxon>Decapoda</taxon>
        <taxon>Pleocyemata</taxon>
        <taxon>Anomura</taxon>
        <taxon>Galatheoidea</taxon>
        <taxon>Porcellanidae</taxon>
        <taxon>Petrolisthes</taxon>
    </lineage>
</organism>
<evidence type="ECO:0000313" key="3">
    <source>
        <dbReference type="Proteomes" id="UP001292094"/>
    </source>
</evidence>
<protein>
    <submittedName>
        <fullName evidence="2">Uncharacterized protein</fullName>
    </submittedName>
</protein>
<reference evidence="2" key="1">
    <citation type="submission" date="2023-11" db="EMBL/GenBank/DDBJ databases">
        <title>Genome assemblies of two species of porcelain crab, Petrolisthes cinctipes and Petrolisthes manimaculis (Anomura: Porcellanidae).</title>
        <authorList>
            <person name="Angst P."/>
        </authorList>
    </citation>
    <scope>NUCLEOTIDE SEQUENCE</scope>
    <source>
        <strain evidence="2">PB745_02</strain>
        <tissue evidence="2">Gill</tissue>
    </source>
</reference>
<dbReference type="Proteomes" id="UP001292094">
    <property type="component" value="Unassembled WGS sequence"/>
</dbReference>
<dbReference type="AlphaFoldDB" id="A0AAE1TUA6"/>
<accession>A0AAE1TUA6</accession>
<keyword evidence="3" id="KW-1185">Reference proteome</keyword>
<evidence type="ECO:0000256" key="1">
    <source>
        <dbReference type="SAM" id="MobiDB-lite"/>
    </source>
</evidence>
<comment type="caution">
    <text evidence="2">The sequence shown here is derived from an EMBL/GenBank/DDBJ whole genome shotgun (WGS) entry which is preliminary data.</text>
</comment>
<evidence type="ECO:0000313" key="2">
    <source>
        <dbReference type="EMBL" id="KAK4298022.1"/>
    </source>
</evidence>
<feature type="region of interest" description="Disordered" evidence="1">
    <location>
        <begin position="1"/>
        <end position="59"/>
    </location>
</feature>